<organism evidence="8 9">
    <name type="scientific">Cirrhinus mrigala</name>
    <name type="common">Mrigala</name>
    <dbReference type="NCBI Taxonomy" id="683832"/>
    <lineage>
        <taxon>Eukaryota</taxon>
        <taxon>Metazoa</taxon>
        <taxon>Chordata</taxon>
        <taxon>Craniata</taxon>
        <taxon>Vertebrata</taxon>
        <taxon>Euteleostomi</taxon>
        <taxon>Actinopterygii</taxon>
        <taxon>Neopterygii</taxon>
        <taxon>Teleostei</taxon>
        <taxon>Ostariophysi</taxon>
        <taxon>Cypriniformes</taxon>
        <taxon>Cyprinidae</taxon>
        <taxon>Labeoninae</taxon>
        <taxon>Labeonini</taxon>
        <taxon>Cirrhinus</taxon>
    </lineage>
</organism>
<dbReference type="SUPFAM" id="SSF53098">
    <property type="entry name" value="Ribonuclease H-like"/>
    <property type="match status" value="1"/>
</dbReference>
<dbReference type="PANTHER" id="PTHR41694:SF5">
    <property type="entry name" value="RIBONUCLEASE H"/>
    <property type="match status" value="1"/>
</dbReference>
<protein>
    <recommendedName>
        <fullName evidence="7">RNase H type-1 domain-containing protein</fullName>
    </recommendedName>
</protein>
<evidence type="ECO:0000256" key="3">
    <source>
        <dbReference type="ARBA" id="ARBA00022722"/>
    </source>
</evidence>
<keyword evidence="2" id="KW-0548">Nucleotidyltransferase</keyword>
<keyword evidence="1" id="KW-0808">Transferase</keyword>
<dbReference type="Pfam" id="PF00075">
    <property type="entry name" value="RNase_H"/>
    <property type="match status" value="1"/>
</dbReference>
<evidence type="ECO:0000256" key="1">
    <source>
        <dbReference type="ARBA" id="ARBA00022679"/>
    </source>
</evidence>
<evidence type="ECO:0000313" key="8">
    <source>
        <dbReference type="EMBL" id="KAL0149018.1"/>
    </source>
</evidence>
<keyword evidence="4" id="KW-0255">Endonuclease</keyword>
<dbReference type="InterPro" id="IPR002156">
    <property type="entry name" value="RNaseH_domain"/>
</dbReference>
<dbReference type="EMBL" id="JAMKFB020000556">
    <property type="protein sequence ID" value="KAL0149018.1"/>
    <property type="molecule type" value="Genomic_DNA"/>
</dbReference>
<dbReference type="PANTHER" id="PTHR41694">
    <property type="entry name" value="ENDOGENOUS RETROVIRUS GROUP K MEMBER POL PROTEIN"/>
    <property type="match status" value="1"/>
</dbReference>
<dbReference type="Gene3D" id="3.30.420.10">
    <property type="entry name" value="Ribonuclease H-like superfamily/Ribonuclease H"/>
    <property type="match status" value="1"/>
</dbReference>
<dbReference type="Proteomes" id="UP001529510">
    <property type="component" value="Unassembled WGS sequence"/>
</dbReference>
<reference evidence="8 9" key="1">
    <citation type="submission" date="2024-05" db="EMBL/GenBank/DDBJ databases">
        <title>Genome sequencing and assembly of Indian major carp, Cirrhinus mrigala (Hamilton, 1822).</title>
        <authorList>
            <person name="Mohindra V."/>
            <person name="Chowdhury L.M."/>
            <person name="Lal K."/>
            <person name="Jena J.K."/>
        </authorList>
    </citation>
    <scope>NUCLEOTIDE SEQUENCE [LARGE SCALE GENOMIC DNA]</scope>
    <source>
        <strain evidence="8">CM1030</strain>
        <tissue evidence="8">Blood</tissue>
    </source>
</reference>
<dbReference type="PROSITE" id="PS50879">
    <property type="entry name" value="RNASE_H_1"/>
    <property type="match status" value="1"/>
</dbReference>
<keyword evidence="9" id="KW-1185">Reference proteome</keyword>
<name>A0ABD0MFI1_CIRMR</name>
<keyword evidence="5" id="KW-0378">Hydrolase</keyword>
<keyword evidence="3" id="KW-0540">Nuclease</keyword>
<evidence type="ECO:0000256" key="5">
    <source>
        <dbReference type="ARBA" id="ARBA00022801"/>
    </source>
</evidence>
<sequence length="297" mass="32324">WGPCLRAVQAVYLALQCATPIVLDQKITIRCPHSVHALLSLGRAARVTLPRWIKWSTALEMPNITIEKATPSNPVTLLAPSEAIPDSHDCVEIVQMLSVDEHLDNLPLQNPDLILYTDGSSFVDKGERKAGWAVTTDSEVLASGALSPGTSAQQAELIALAKACELAENKTANIYTDSRYAFGAVHDFRAGWQQRGFLTSAGTPIENGREVEELLKALQLPKQVAVLKVKAHLRGGSSEVKGNTLADQAAAAAAARTAETPTAQTCHLRVTHYSQLKDIAEIQDQCSREEKWEWIEN</sequence>
<dbReference type="AlphaFoldDB" id="A0ABD0MFI1"/>
<dbReference type="InterPro" id="IPR012337">
    <property type="entry name" value="RNaseH-like_sf"/>
</dbReference>
<dbReference type="GO" id="GO:0003964">
    <property type="term" value="F:RNA-directed DNA polymerase activity"/>
    <property type="evidence" value="ECO:0007669"/>
    <property type="project" value="UniProtKB-KW"/>
</dbReference>
<evidence type="ECO:0000256" key="6">
    <source>
        <dbReference type="ARBA" id="ARBA00022918"/>
    </source>
</evidence>
<evidence type="ECO:0000256" key="2">
    <source>
        <dbReference type="ARBA" id="ARBA00022695"/>
    </source>
</evidence>
<feature type="non-terminal residue" evidence="8">
    <location>
        <position position="1"/>
    </location>
</feature>
<dbReference type="InterPro" id="IPR036397">
    <property type="entry name" value="RNaseH_sf"/>
</dbReference>
<keyword evidence="6" id="KW-0695">RNA-directed DNA polymerase</keyword>
<feature type="non-terminal residue" evidence="8">
    <location>
        <position position="297"/>
    </location>
</feature>
<feature type="domain" description="RNase H type-1" evidence="7">
    <location>
        <begin position="109"/>
        <end position="255"/>
    </location>
</feature>
<dbReference type="GO" id="GO:0004519">
    <property type="term" value="F:endonuclease activity"/>
    <property type="evidence" value="ECO:0007669"/>
    <property type="project" value="UniProtKB-KW"/>
</dbReference>
<dbReference type="CDD" id="cd09273">
    <property type="entry name" value="RNase_HI_RT_Bel"/>
    <property type="match status" value="1"/>
</dbReference>
<comment type="caution">
    <text evidence="8">The sequence shown here is derived from an EMBL/GenBank/DDBJ whole genome shotgun (WGS) entry which is preliminary data.</text>
</comment>
<gene>
    <name evidence="8" type="ORF">M9458_055633</name>
</gene>
<accession>A0ABD0MFI1</accession>
<evidence type="ECO:0000256" key="4">
    <source>
        <dbReference type="ARBA" id="ARBA00022759"/>
    </source>
</evidence>
<proteinExistence type="predicted"/>
<dbReference type="GO" id="GO:0016787">
    <property type="term" value="F:hydrolase activity"/>
    <property type="evidence" value="ECO:0007669"/>
    <property type="project" value="UniProtKB-KW"/>
</dbReference>
<evidence type="ECO:0000259" key="7">
    <source>
        <dbReference type="PROSITE" id="PS50879"/>
    </source>
</evidence>
<evidence type="ECO:0000313" key="9">
    <source>
        <dbReference type="Proteomes" id="UP001529510"/>
    </source>
</evidence>